<dbReference type="OrthoDB" id="529131at2"/>
<dbReference type="Proteomes" id="UP000194931">
    <property type="component" value="Unassembled WGS sequence"/>
</dbReference>
<accession>A0A252BT23</accession>
<dbReference type="InterPro" id="IPR028098">
    <property type="entry name" value="Glyco_trans_4-like_N"/>
</dbReference>
<dbReference type="PANTHER" id="PTHR12526">
    <property type="entry name" value="GLYCOSYLTRANSFERASE"/>
    <property type="match status" value="1"/>
</dbReference>
<comment type="caution">
    <text evidence="2">The sequence shown here is derived from an EMBL/GenBank/DDBJ whole genome shotgun (WGS) entry which is preliminary data.</text>
</comment>
<sequence length="380" mass="41651">MSVMEHFASQQLFKIGVVLRDFRLGGSERVAIGLANYWSGLGFLVTVFVGRSEGEMRELLRPEIIVHSASLPTTVPDRLLGEKTACAAQQHFRANPVQACYVPGNGHWPITRRLAQLPKRVRPTLVSQVSSPIFRQGRSLLSQWLYNVRMRFLLRASDHVVAVSRELAKDTRSVLTGREVKVIPLPVVWEEHDLVPVPEKGALNILAAGRLVPVKGFDVLIEAIALVKKQCPTVRLTICGEGPERPRLENLISTLGLHDNVVLAGYVSCIRPWLDACRMFVLSSYAESYGAVLVEALAAGRQIVSTRCTPALQDLMQAPWVGEAVSVGDPCALADAIVRLQSQPAPPCEKLAETVRSFHLAHGGEHYLSLLASSQGARGR</sequence>
<gene>
    <name evidence="2" type="ORF">HK26_04960</name>
</gene>
<protein>
    <recommendedName>
        <fullName evidence="1">Glycosyltransferase subfamily 4-like N-terminal domain-containing protein</fullName>
    </recommendedName>
</protein>
<name>A0A252BT23_9PROT</name>
<feature type="domain" description="Glycosyltransferase subfamily 4-like N-terminal" evidence="1">
    <location>
        <begin position="25"/>
        <end position="185"/>
    </location>
</feature>
<keyword evidence="3" id="KW-1185">Reference proteome</keyword>
<evidence type="ECO:0000313" key="3">
    <source>
        <dbReference type="Proteomes" id="UP000194931"/>
    </source>
</evidence>
<dbReference type="SUPFAM" id="SSF53756">
    <property type="entry name" value="UDP-Glycosyltransferase/glycogen phosphorylase"/>
    <property type="match status" value="1"/>
</dbReference>
<dbReference type="GO" id="GO:0016757">
    <property type="term" value="F:glycosyltransferase activity"/>
    <property type="evidence" value="ECO:0007669"/>
    <property type="project" value="UniProtKB-ARBA"/>
</dbReference>
<dbReference type="AlphaFoldDB" id="A0A252BT23"/>
<dbReference type="EMBL" id="JOPJ01000020">
    <property type="protein sequence ID" value="OUJ11928.1"/>
    <property type="molecule type" value="Genomic_DNA"/>
</dbReference>
<reference evidence="3" key="1">
    <citation type="submission" date="2014-06" db="EMBL/GenBank/DDBJ databases">
        <authorList>
            <person name="Winans N.J."/>
            <person name="Newell P.D."/>
            <person name="Douglas A.E."/>
        </authorList>
    </citation>
    <scope>NUCLEOTIDE SEQUENCE [LARGE SCALE GENOMIC DNA]</scope>
</reference>
<evidence type="ECO:0000259" key="1">
    <source>
        <dbReference type="Pfam" id="PF13579"/>
    </source>
</evidence>
<dbReference type="eggNOG" id="COG0438">
    <property type="taxonomic scope" value="Bacteria"/>
</dbReference>
<dbReference type="STRING" id="1236501.GCA_000613865_02264"/>
<proteinExistence type="predicted"/>
<dbReference type="Gene3D" id="3.40.50.2000">
    <property type="entry name" value="Glycogen Phosphorylase B"/>
    <property type="match status" value="2"/>
</dbReference>
<dbReference type="Pfam" id="PF13579">
    <property type="entry name" value="Glyco_trans_4_4"/>
    <property type="match status" value="1"/>
</dbReference>
<evidence type="ECO:0000313" key="2">
    <source>
        <dbReference type="EMBL" id="OUJ11928.1"/>
    </source>
</evidence>
<dbReference type="CDD" id="cd03811">
    <property type="entry name" value="GT4_GT28_WabH-like"/>
    <property type="match status" value="1"/>
</dbReference>
<dbReference type="Pfam" id="PF13692">
    <property type="entry name" value="Glyco_trans_1_4"/>
    <property type="match status" value="1"/>
</dbReference>
<organism evidence="2 3">
    <name type="scientific">Acetobacter okinawensis</name>
    <dbReference type="NCBI Taxonomy" id="1076594"/>
    <lineage>
        <taxon>Bacteria</taxon>
        <taxon>Pseudomonadati</taxon>
        <taxon>Pseudomonadota</taxon>
        <taxon>Alphaproteobacteria</taxon>
        <taxon>Acetobacterales</taxon>
        <taxon>Acetobacteraceae</taxon>
        <taxon>Acetobacter</taxon>
    </lineage>
</organism>